<gene>
    <name evidence="5" type="ORF">GPA27_05890</name>
</gene>
<evidence type="ECO:0000256" key="3">
    <source>
        <dbReference type="ARBA" id="ARBA00023163"/>
    </source>
</evidence>
<dbReference type="Pfam" id="PF01965">
    <property type="entry name" value="DJ-1_PfpI"/>
    <property type="match status" value="1"/>
</dbReference>
<protein>
    <submittedName>
        <fullName evidence="5">Helix-turn-helix domain-containing protein</fullName>
    </submittedName>
</protein>
<evidence type="ECO:0000256" key="1">
    <source>
        <dbReference type="ARBA" id="ARBA00023015"/>
    </source>
</evidence>
<dbReference type="PANTHER" id="PTHR46796">
    <property type="entry name" value="HTH-TYPE TRANSCRIPTIONAL ACTIVATOR RHAS-RELATED"/>
    <property type="match status" value="1"/>
</dbReference>
<keyword evidence="1" id="KW-0805">Transcription regulation</keyword>
<dbReference type="InterPro" id="IPR009057">
    <property type="entry name" value="Homeodomain-like_sf"/>
</dbReference>
<dbReference type="InterPro" id="IPR018060">
    <property type="entry name" value="HTH_AraC"/>
</dbReference>
<dbReference type="Gene3D" id="3.40.50.880">
    <property type="match status" value="1"/>
</dbReference>
<keyword evidence="2" id="KW-0238">DNA-binding</keyword>
<name>A0ABX1NCC0_9RHOO</name>
<dbReference type="InterPro" id="IPR050204">
    <property type="entry name" value="AraC_XylS_family_regulators"/>
</dbReference>
<organism evidence="5 6">
    <name type="scientific">Aromatoleum toluolicum</name>
    <dbReference type="NCBI Taxonomy" id="90060"/>
    <lineage>
        <taxon>Bacteria</taxon>
        <taxon>Pseudomonadati</taxon>
        <taxon>Pseudomonadota</taxon>
        <taxon>Betaproteobacteria</taxon>
        <taxon>Rhodocyclales</taxon>
        <taxon>Rhodocyclaceae</taxon>
        <taxon>Aromatoleum</taxon>
    </lineage>
</organism>
<accession>A0ABX1NCC0</accession>
<dbReference type="SMART" id="SM00342">
    <property type="entry name" value="HTH_ARAC"/>
    <property type="match status" value="1"/>
</dbReference>
<keyword evidence="3" id="KW-0804">Transcription</keyword>
<dbReference type="Pfam" id="PF12833">
    <property type="entry name" value="HTH_18"/>
    <property type="match status" value="1"/>
</dbReference>
<dbReference type="Proteomes" id="UP000634522">
    <property type="component" value="Unassembled WGS sequence"/>
</dbReference>
<sequence length="342" mass="37669">MTVPFKSLLKHRNRPHVHERPWANPSSGCRRVIFVVLDHFSLMAFTGAVDALATANLVSREPLFEALVLSADGEMAVTDVGIGISVDGDLSALQVRRGDLVIVCGGLRVRLQTPPQLRAQLLSAHAAGATLGALWNGAFFLADAGLLDDHECTVHPDTRALMSEKFPRTRVSRCSYVLDGPRMSCAGANSSLGMMLAWLRRDYEPAVVDSVEEILSCDKSQEVVAAPSDRDPTLPQALKLALELMHSNIDEPLAIEEIAELSDLSRRQLDRLFNRYLGASPSRYYLELRVTHARQLLQHSNEPIAEIAVAAGFASISHFCQCFRQFFNVAPGKFRLQQLARS</sequence>
<dbReference type="Gene3D" id="1.10.10.60">
    <property type="entry name" value="Homeodomain-like"/>
    <property type="match status" value="1"/>
</dbReference>
<reference evidence="5 6" key="1">
    <citation type="submission" date="2019-12" db="EMBL/GenBank/DDBJ databases">
        <title>Comparative genomics gives insights into the taxonomy of the Azoarcus-Aromatoleum group and reveals separate origins of nif in the plant-associated Azoarcus and non-plant-associated Aromatoleum sub-groups.</title>
        <authorList>
            <person name="Lafos M."/>
            <person name="Maluk M."/>
            <person name="Batista M."/>
            <person name="Junghare M."/>
            <person name="Carmona M."/>
            <person name="Faoro H."/>
            <person name="Cruz L.M."/>
            <person name="Battistoni F."/>
            <person name="De Souza E."/>
            <person name="Pedrosa F."/>
            <person name="Chen W.-M."/>
            <person name="Poole P.S."/>
            <person name="Dixon R.A."/>
            <person name="James E.K."/>
        </authorList>
    </citation>
    <scope>NUCLEOTIDE SEQUENCE [LARGE SCALE GENOMIC DNA]</scope>
    <source>
        <strain evidence="5 6">T</strain>
    </source>
</reference>
<dbReference type="SUPFAM" id="SSF52317">
    <property type="entry name" value="Class I glutamine amidotransferase-like"/>
    <property type="match status" value="1"/>
</dbReference>
<evidence type="ECO:0000313" key="5">
    <source>
        <dbReference type="EMBL" id="NMF96916.1"/>
    </source>
</evidence>
<dbReference type="PROSITE" id="PS01124">
    <property type="entry name" value="HTH_ARAC_FAMILY_2"/>
    <property type="match status" value="1"/>
</dbReference>
<keyword evidence="6" id="KW-1185">Reference proteome</keyword>
<dbReference type="CDD" id="cd03136">
    <property type="entry name" value="GATase1_AraC_ArgR_like"/>
    <property type="match status" value="1"/>
</dbReference>
<dbReference type="EMBL" id="WTVS01000009">
    <property type="protein sequence ID" value="NMF96916.1"/>
    <property type="molecule type" value="Genomic_DNA"/>
</dbReference>
<dbReference type="PROSITE" id="PS00041">
    <property type="entry name" value="HTH_ARAC_FAMILY_1"/>
    <property type="match status" value="1"/>
</dbReference>
<dbReference type="InterPro" id="IPR002818">
    <property type="entry name" value="DJ-1/PfpI"/>
</dbReference>
<evidence type="ECO:0000313" key="6">
    <source>
        <dbReference type="Proteomes" id="UP000634522"/>
    </source>
</evidence>
<dbReference type="InterPro" id="IPR029062">
    <property type="entry name" value="Class_I_gatase-like"/>
</dbReference>
<dbReference type="InterPro" id="IPR020449">
    <property type="entry name" value="Tscrpt_reg_AraC-type_HTH"/>
</dbReference>
<evidence type="ECO:0000259" key="4">
    <source>
        <dbReference type="PROSITE" id="PS01124"/>
    </source>
</evidence>
<dbReference type="InterPro" id="IPR018062">
    <property type="entry name" value="HTH_AraC-typ_CS"/>
</dbReference>
<evidence type="ECO:0000256" key="2">
    <source>
        <dbReference type="ARBA" id="ARBA00023125"/>
    </source>
</evidence>
<dbReference type="PRINTS" id="PR00032">
    <property type="entry name" value="HTHARAC"/>
</dbReference>
<proteinExistence type="predicted"/>
<feature type="domain" description="HTH araC/xylS-type" evidence="4">
    <location>
        <begin position="239"/>
        <end position="337"/>
    </location>
</feature>
<dbReference type="SUPFAM" id="SSF46689">
    <property type="entry name" value="Homeodomain-like"/>
    <property type="match status" value="2"/>
</dbReference>
<comment type="caution">
    <text evidence="5">The sequence shown here is derived from an EMBL/GenBank/DDBJ whole genome shotgun (WGS) entry which is preliminary data.</text>
</comment>